<dbReference type="KEGG" id="pmaw:MACH26_36600"/>
<dbReference type="PANTHER" id="PTHR43283:SF7">
    <property type="entry name" value="BETA-LACTAMASE-RELATED DOMAIN-CONTAINING PROTEIN"/>
    <property type="match status" value="1"/>
</dbReference>
<protein>
    <submittedName>
        <fullName evidence="2">Serine hydrolase</fullName>
    </submittedName>
</protein>
<gene>
    <name evidence="2" type="ORF">MACH26_36600</name>
</gene>
<evidence type="ECO:0000313" key="2">
    <source>
        <dbReference type="EMBL" id="BDX08139.1"/>
    </source>
</evidence>
<dbReference type="Pfam" id="PF00144">
    <property type="entry name" value="Beta-lactamase"/>
    <property type="match status" value="1"/>
</dbReference>
<dbReference type="SUPFAM" id="SSF56601">
    <property type="entry name" value="beta-lactamase/transpeptidase-like"/>
    <property type="match status" value="1"/>
</dbReference>
<dbReference type="InterPro" id="IPR050789">
    <property type="entry name" value="Diverse_Enzym_Activities"/>
</dbReference>
<dbReference type="Proteomes" id="UP001333710">
    <property type="component" value="Chromosome"/>
</dbReference>
<keyword evidence="3" id="KW-1185">Reference proteome</keyword>
<accession>A0AA48HMV3</accession>
<reference evidence="2" key="1">
    <citation type="submission" date="2023-01" db="EMBL/GenBank/DDBJ databases">
        <title>Complete genome sequence of Planctobacterium marinum strain Dej080120_11.</title>
        <authorList>
            <person name="Ueki S."/>
            <person name="Maruyama F."/>
        </authorList>
    </citation>
    <scope>NUCLEOTIDE SEQUENCE</scope>
    <source>
        <strain evidence="2">Dej080120_11</strain>
    </source>
</reference>
<name>A0AA48HMV3_9ALTE</name>
<dbReference type="InterPro" id="IPR012338">
    <property type="entry name" value="Beta-lactam/transpept-like"/>
</dbReference>
<dbReference type="InterPro" id="IPR001466">
    <property type="entry name" value="Beta-lactam-related"/>
</dbReference>
<dbReference type="PANTHER" id="PTHR43283">
    <property type="entry name" value="BETA-LACTAMASE-RELATED"/>
    <property type="match status" value="1"/>
</dbReference>
<keyword evidence="2" id="KW-0378">Hydrolase</keyword>
<dbReference type="GO" id="GO:0016787">
    <property type="term" value="F:hydrolase activity"/>
    <property type="evidence" value="ECO:0007669"/>
    <property type="project" value="UniProtKB-KW"/>
</dbReference>
<feature type="domain" description="Beta-lactamase-related" evidence="1">
    <location>
        <begin position="96"/>
        <end position="371"/>
    </location>
</feature>
<evidence type="ECO:0000313" key="3">
    <source>
        <dbReference type="Proteomes" id="UP001333710"/>
    </source>
</evidence>
<evidence type="ECO:0000259" key="1">
    <source>
        <dbReference type="Pfam" id="PF00144"/>
    </source>
</evidence>
<organism evidence="2 3">
    <name type="scientific">Planctobacterium marinum</name>
    <dbReference type="NCBI Taxonomy" id="1631968"/>
    <lineage>
        <taxon>Bacteria</taxon>
        <taxon>Pseudomonadati</taxon>
        <taxon>Pseudomonadota</taxon>
        <taxon>Gammaproteobacteria</taxon>
        <taxon>Alteromonadales</taxon>
        <taxon>Alteromonadaceae</taxon>
        <taxon>Planctobacterium</taxon>
    </lineage>
</organism>
<dbReference type="AlphaFoldDB" id="A0AA48HMV3"/>
<sequence>MFTNLINKVVVISLLLIFCVGLSAEDSEQAPRATVDEKEMQFWDMPLLEEAFIDTAPIKLNDDLEPGKLGIDGGDKAPILQLAKELSENKHGKYDSLLISYKGKLLFESYYNRGRIDLPHFQFSATKGYTSLMLARAMQLGYVKMADLHKPLVDLFKDLDTSTLANGTEQITLHHLLSMSSGLRYSDEQLETFRGDREKYSGTAEVQAFLEATQPVTKESQIFKYQASDPLLVMHFLNSVLPGSAKEFVEQEFFNQMNITDFTWRLDPKQMPIADSGVDLTSRDMLKIGQMLANKGKWQNKQFLSEDYLSLTFSPITKATETWHPENFFYGYLWYQTNMTLNNKKYDINLAWGAGGNRIIVVNELDLVIVITGHDIEDVIFDQVKKYIIPAFSKKH</sequence>
<dbReference type="EMBL" id="AP027272">
    <property type="protein sequence ID" value="BDX08139.1"/>
    <property type="molecule type" value="Genomic_DNA"/>
</dbReference>
<proteinExistence type="predicted"/>
<dbReference type="Gene3D" id="3.40.710.10">
    <property type="entry name" value="DD-peptidase/beta-lactamase superfamily"/>
    <property type="match status" value="1"/>
</dbReference>